<feature type="compositionally biased region" description="Acidic residues" evidence="6">
    <location>
        <begin position="1274"/>
        <end position="1291"/>
    </location>
</feature>
<feature type="transmembrane region" description="Helical" evidence="7">
    <location>
        <begin position="543"/>
        <end position="565"/>
    </location>
</feature>
<evidence type="ECO:0000256" key="7">
    <source>
        <dbReference type="SAM" id="Phobius"/>
    </source>
</evidence>
<comment type="subcellular location">
    <subcellularLocation>
        <location evidence="1">Membrane</location>
        <topology evidence="1">Multi-pass membrane protein</topology>
    </subcellularLocation>
</comment>
<dbReference type="SMART" id="SM00320">
    <property type="entry name" value="WD40"/>
    <property type="match status" value="7"/>
</dbReference>
<evidence type="ECO:0000256" key="3">
    <source>
        <dbReference type="ARBA" id="ARBA00022989"/>
    </source>
</evidence>
<name>A0A485L309_9STRA</name>
<feature type="region of interest" description="Disordered" evidence="6">
    <location>
        <begin position="1"/>
        <end position="74"/>
    </location>
</feature>
<feature type="compositionally biased region" description="Polar residues" evidence="6">
    <location>
        <begin position="250"/>
        <end position="262"/>
    </location>
</feature>
<reference evidence="9" key="2">
    <citation type="submission" date="2019-06" db="EMBL/GenBank/DDBJ databases">
        <title>Genomics analysis of Aphanomyces spp. identifies a new class of oomycete effector associated with host adaptation.</title>
        <authorList>
            <person name="Gaulin E."/>
        </authorList>
    </citation>
    <scope>NUCLEOTIDE SEQUENCE</scope>
    <source>
        <strain evidence="9">CBS 578.67</strain>
    </source>
</reference>
<feature type="transmembrane region" description="Helical" evidence="7">
    <location>
        <begin position="402"/>
        <end position="424"/>
    </location>
</feature>
<dbReference type="InterPro" id="IPR049452">
    <property type="entry name" value="Anoctamin_TM"/>
</dbReference>
<feature type="repeat" description="WD" evidence="5">
    <location>
        <begin position="1004"/>
        <end position="1036"/>
    </location>
</feature>
<feature type="repeat" description="WD" evidence="5">
    <location>
        <begin position="1087"/>
        <end position="1128"/>
    </location>
</feature>
<dbReference type="Pfam" id="PF24796">
    <property type="entry name" value="WDR55"/>
    <property type="match status" value="1"/>
</dbReference>
<dbReference type="InterPro" id="IPR001680">
    <property type="entry name" value="WD40_rpt"/>
</dbReference>
<feature type="domain" description="Anoctamin transmembrane" evidence="8">
    <location>
        <begin position="360"/>
        <end position="920"/>
    </location>
</feature>
<keyword evidence="5" id="KW-0853">WD repeat</keyword>
<sequence>MEAEKRPSSLSPTKSRLARPRRTRSVGISDGGEDGVSSRDTGDGGGDGDGEVCYTRRTKSYESHDQASLVQAPRSKTYTKSLGSLVKHLASDISNHNLTASGVQPSPSPACAPKTPASSSKAGVASFPWPKLWQDTAMPPTEHVTAPLPYEYALVLHDKPVRARDLELRGLDDPGIQQRDVIRRCIDAGLDVTVMTSTLHSRRYMCLLLKPTMQRMKVEKNRLAVERWLQIGAVGEVPSEIEQLIYSSDLGSSPTMAQPTTKDTTAAVTGEDADDDDDEGEEDSKFTPAERIQTIGRIISSSCDPAQLNPPGAGISIEHPHLRDPIIAACFPLHNRKVNKMLLHKKHQWWTNSSAITSAIRYHYGEHVAFHFSFLFLYTKWLLLPALVGTILYLSLRWYTAVYYMTGLSIFGFVVVTIWGTAFLKAWHRQNEYVNDAWNVRLFKEADYPNPLFRPQGFHDIVDSHGALLYREPYYNPLYRIPNYALTLVVFLLFTATYVIGITFFVQWYTAAMCAPVCSECPDCTGFLSCFDTLGATVGTWRWLYIFVQGLILGVTLDVFVYLLSVKLLRFFVIRENHVTEAQVDRTMINRLFIINWISFFLWFMLIAFVIVPFGMDVENWMNHHFHWAAIYTVNWRSGRIDMSTALVTPLLITQALNLLIDTALPHALRKHRLLGFRTVRKLRANPAETMLALSEIQSHRRAPPSPSQLTRTASLNFQEKIELQMITPVRIPYIEVDLGVQIPTIEGFENEEFVTADSIVEESQLELYETFPDYLKMVIQFGYVVMFSVVWPFCGLAALGNNTVHIQNCFHKLCLTRRRPVPRKANSIGQWEKTLYTTLFLAIFAVVGLICLSSGEVEYFVGACLALDRFNGTDYSMTPDFSCFDLSSRFLVALVLEHIGLFLVYLILDNISGTPGSLRSSFQLKKELIRRAICGQNGGVPPTPGGRANPREEQGGIPDIELSSDVFDLDFHPTGNIVAAGMIDGKVQAYQYSPEGNTPVLSLSHHQDACRVVMFSEDGNALYTGSSDKSIRAYDTHGGVLWAELNAHLSPVNQLYNISNNTFMSGDDQGCVKMWDVRQRRCVVEWNEHTDYISDMTTNESKDTLLVTGGDGRLSVYDLKKNQFVQKSDELDDELLSVKVIKNGRKVVCGSQDGVLVIFSWDTWGDMSDRFPGHPDSVETILKVDEDTILTGSSDGIIRVVQIHPNKLLGLIGDHEDMPVEVLKFSHDKRVVGSVSHSNKVHFWDVGYLYDDDGDEEEEDDGEETKGLQFEPKDDDESMDDSDDSDDDDGAQGQAGRQAFPTKREAFFSDL</sequence>
<evidence type="ECO:0000313" key="11">
    <source>
        <dbReference type="Proteomes" id="UP000332933"/>
    </source>
</evidence>
<dbReference type="OrthoDB" id="296386at2759"/>
<dbReference type="PROSITE" id="PS50294">
    <property type="entry name" value="WD_REPEATS_REGION"/>
    <property type="match status" value="1"/>
</dbReference>
<protein>
    <submittedName>
        <fullName evidence="10">Aste57867_15271 protein</fullName>
    </submittedName>
</protein>
<feature type="transmembrane region" description="Helical" evidence="7">
    <location>
        <begin position="368"/>
        <end position="396"/>
    </location>
</feature>
<keyword evidence="3 7" id="KW-1133">Transmembrane helix</keyword>
<keyword evidence="4 7" id="KW-0472">Membrane</keyword>
<feature type="compositionally biased region" description="Basic and acidic residues" evidence="6">
    <location>
        <begin position="1303"/>
        <end position="1312"/>
    </location>
</feature>
<accession>A0A485L309</accession>
<dbReference type="GO" id="GO:0005254">
    <property type="term" value="F:chloride channel activity"/>
    <property type="evidence" value="ECO:0007669"/>
    <property type="project" value="TreeGrafter"/>
</dbReference>
<dbReference type="InterPro" id="IPR036322">
    <property type="entry name" value="WD40_repeat_dom_sf"/>
</dbReference>
<feature type="transmembrane region" description="Helical" evidence="7">
    <location>
        <begin position="593"/>
        <end position="616"/>
    </location>
</feature>
<keyword evidence="2 7" id="KW-0812">Transmembrane</keyword>
<feature type="region of interest" description="Disordered" evidence="6">
    <location>
        <begin position="97"/>
        <end position="122"/>
    </location>
</feature>
<evidence type="ECO:0000256" key="1">
    <source>
        <dbReference type="ARBA" id="ARBA00004141"/>
    </source>
</evidence>
<proteinExistence type="predicted"/>
<feature type="transmembrane region" description="Helical" evidence="7">
    <location>
        <begin position="782"/>
        <end position="801"/>
    </location>
</feature>
<feature type="compositionally biased region" description="Acidic residues" evidence="6">
    <location>
        <begin position="271"/>
        <end position="282"/>
    </location>
</feature>
<organism evidence="10 11">
    <name type="scientific">Aphanomyces stellatus</name>
    <dbReference type="NCBI Taxonomy" id="120398"/>
    <lineage>
        <taxon>Eukaryota</taxon>
        <taxon>Sar</taxon>
        <taxon>Stramenopiles</taxon>
        <taxon>Oomycota</taxon>
        <taxon>Saprolegniomycetes</taxon>
        <taxon>Saprolegniales</taxon>
        <taxon>Verrucalvaceae</taxon>
        <taxon>Aphanomyces</taxon>
    </lineage>
</organism>
<evidence type="ECO:0000256" key="4">
    <source>
        <dbReference type="ARBA" id="ARBA00023136"/>
    </source>
</evidence>
<evidence type="ECO:0000259" key="8">
    <source>
        <dbReference type="Pfam" id="PF04547"/>
    </source>
</evidence>
<feature type="transmembrane region" description="Helical" evidence="7">
    <location>
        <begin position="840"/>
        <end position="868"/>
    </location>
</feature>
<evidence type="ECO:0000313" key="9">
    <source>
        <dbReference type="EMBL" id="KAF0693772.1"/>
    </source>
</evidence>
<dbReference type="EMBL" id="VJMH01005645">
    <property type="protein sequence ID" value="KAF0693772.1"/>
    <property type="molecule type" value="Genomic_DNA"/>
</dbReference>
<feature type="region of interest" description="Disordered" evidence="6">
    <location>
        <begin position="250"/>
        <end position="287"/>
    </location>
</feature>
<dbReference type="PANTHER" id="PTHR12308">
    <property type="entry name" value="ANOCTAMIN"/>
    <property type="match status" value="1"/>
</dbReference>
<feature type="transmembrane region" description="Helical" evidence="7">
    <location>
        <begin position="484"/>
        <end position="506"/>
    </location>
</feature>
<dbReference type="Proteomes" id="UP000332933">
    <property type="component" value="Unassembled WGS sequence"/>
</dbReference>
<feature type="compositionally biased region" description="Acidic residues" evidence="6">
    <location>
        <begin position="1253"/>
        <end position="1264"/>
    </location>
</feature>
<dbReference type="SUPFAM" id="SSF50978">
    <property type="entry name" value="WD40 repeat-like"/>
    <property type="match status" value="1"/>
</dbReference>
<evidence type="ECO:0000256" key="2">
    <source>
        <dbReference type="ARBA" id="ARBA00022692"/>
    </source>
</evidence>
<gene>
    <name evidence="10" type="primary">Aste57867_15271</name>
    <name evidence="9" type="ORF">As57867_015215</name>
    <name evidence="10" type="ORF">ASTE57867_15271</name>
</gene>
<feature type="region of interest" description="Disordered" evidence="6">
    <location>
        <begin position="1253"/>
        <end position="1312"/>
    </location>
</feature>
<reference evidence="10 11" key="1">
    <citation type="submission" date="2019-03" db="EMBL/GenBank/DDBJ databases">
        <authorList>
            <person name="Gaulin E."/>
            <person name="Dumas B."/>
        </authorList>
    </citation>
    <scope>NUCLEOTIDE SEQUENCE [LARGE SCALE GENOMIC DNA]</scope>
    <source>
        <strain evidence="10">CBS 568.67</strain>
    </source>
</reference>
<dbReference type="PANTHER" id="PTHR12308:SF73">
    <property type="entry name" value="ANOCTAMIN"/>
    <property type="match status" value="1"/>
</dbReference>
<dbReference type="GO" id="GO:0016020">
    <property type="term" value="C:membrane"/>
    <property type="evidence" value="ECO:0007669"/>
    <property type="project" value="UniProtKB-SubCell"/>
</dbReference>
<dbReference type="EMBL" id="CAADRA010005666">
    <property type="protein sequence ID" value="VFT92080.1"/>
    <property type="molecule type" value="Genomic_DNA"/>
</dbReference>
<dbReference type="Pfam" id="PF04547">
    <property type="entry name" value="Anoctamin"/>
    <property type="match status" value="1"/>
</dbReference>
<dbReference type="InterPro" id="IPR007632">
    <property type="entry name" value="Anoctamin"/>
</dbReference>
<evidence type="ECO:0000256" key="5">
    <source>
        <dbReference type="PROSITE-ProRule" id="PRU00221"/>
    </source>
</evidence>
<dbReference type="Gene3D" id="2.130.10.10">
    <property type="entry name" value="YVTN repeat-like/Quinoprotein amine dehydrogenase"/>
    <property type="match status" value="2"/>
</dbReference>
<evidence type="ECO:0000313" key="10">
    <source>
        <dbReference type="EMBL" id="VFT92080.1"/>
    </source>
</evidence>
<dbReference type="InterPro" id="IPR015943">
    <property type="entry name" value="WD40/YVTN_repeat-like_dom_sf"/>
</dbReference>
<evidence type="ECO:0000256" key="6">
    <source>
        <dbReference type="SAM" id="MobiDB-lite"/>
    </source>
</evidence>
<keyword evidence="11" id="KW-1185">Reference proteome</keyword>
<dbReference type="PROSITE" id="PS50082">
    <property type="entry name" value="WD_REPEATS_2"/>
    <property type="match status" value="2"/>
</dbReference>